<keyword evidence="9" id="KW-0256">Endoplasmic reticulum</keyword>
<protein>
    <recommendedName>
        <fullName evidence="5 14">Dol-P-Glc:Glc(2)Man(9)GlcNAc(2)-PP-Dol alpha-1,2-glucosyltransferase</fullName>
        <ecNumber evidence="4 14">2.4.1.256</ecNumber>
    </recommendedName>
</protein>
<keyword evidence="8 14" id="KW-0812">Transmembrane</keyword>
<dbReference type="GO" id="GO:0005789">
    <property type="term" value="C:endoplasmic reticulum membrane"/>
    <property type="evidence" value="ECO:0007669"/>
    <property type="project" value="UniProtKB-SubCell"/>
</dbReference>
<evidence type="ECO:0000256" key="8">
    <source>
        <dbReference type="ARBA" id="ARBA00022692"/>
    </source>
</evidence>
<feature type="transmembrane region" description="Helical" evidence="14">
    <location>
        <begin position="86"/>
        <end position="107"/>
    </location>
</feature>
<evidence type="ECO:0000313" key="16">
    <source>
        <dbReference type="Proteomes" id="UP000494165"/>
    </source>
</evidence>
<feature type="transmembrane region" description="Helical" evidence="14">
    <location>
        <begin position="298"/>
        <end position="316"/>
    </location>
</feature>
<comment type="subcellular location">
    <subcellularLocation>
        <location evidence="1">Endoplasmic reticulum membrane</location>
        <topology evidence="1">Multi-pass membrane protein</topology>
    </subcellularLocation>
</comment>
<keyword evidence="16" id="KW-1185">Reference proteome</keyword>
<evidence type="ECO:0000256" key="10">
    <source>
        <dbReference type="ARBA" id="ARBA00022989"/>
    </source>
</evidence>
<feature type="transmembrane region" description="Helical" evidence="14">
    <location>
        <begin position="6"/>
        <end position="25"/>
    </location>
</feature>
<evidence type="ECO:0000256" key="13">
    <source>
        <dbReference type="ARBA" id="ARBA00048064"/>
    </source>
</evidence>
<evidence type="ECO:0000256" key="2">
    <source>
        <dbReference type="ARBA" id="ARBA00004922"/>
    </source>
</evidence>
<evidence type="ECO:0000256" key="6">
    <source>
        <dbReference type="ARBA" id="ARBA00022676"/>
    </source>
</evidence>
<evidence type="ECO:0000256" key="9">
    <source>
        <dbReference type="ARBA" id="ARBA00022824"/>
    </source>
</evidence>
<dbReference type="EC" id="2.4.1.256" evidence="4 14"/>
<feature type="transmembrane region" description="Helical" evidence="14">
    <location>
        <begin position="178"/>
        <end position="197"/>
    </location>
</feature>
<name>A0A8S1DCL8_9INSE</name>
<evidence type="ECO:0000256" key="4">
    <source>
        <dbReference type="ARBA" id="ARBA00011967"/>
    </source>
</evidence>
<evidence type="ECO:0000256" key="5">
    <source>
        <dbReference type="ARBA" id="ARBA00018512"/>
    </source>
</evidence>
<keyword evidence="11 14" id="KW-0472">Membrane</keyword>
<feature type="transmembrane region" description="Helical" evidence="14">
    <location>
        <begin position="336"/>
        <end position="356"/>
    </location>
</feature>
<feature type="transmembrane region" description="Helical" evidence="14">
    <location>
        <begin position="222"/>
        <end position="246"/>
    </location>
</feature>
<organism evidence="15 16">
    <name type="scientific">Cloeon dipterum</name>
    <dbReference type="NCBI Taxonomy" id="197152"/>
    <lineage>
        <taxon>Eukaryota</taxon>
        <taxon>Metazoa</taxon>
        <taxon>Ecdysozoa</taxon>
        <taxon>Arthropoda</taxon>
        <taxon>Hexapoda</taxon>
        <taxon>Insecta</taxon>
        <taxon>Pterygota</taxon>
        <taxon>Palaeoptera</taxon>
        <taxon>Ephemeroptera</taxon>
        <taxon>Pisciforma</taxon>
        <taxon>Baetidae</taxon>
        <taxon>Cloeon</taxon>
    </lineage>
</organism>
<dbReference type="Proteomes" id="UP000494165">
    <property type="component" value="Unassembled WGS sequence"/>
</dbReference>
<feature type="transmembrane region" description="Helical" evidence="14">
    <location>
        <begin position="266"/>
        <end position="286"/>
    </location>
</feature>
<dbReference type="PANTHER" id="PTHR12989">
    <property type="entry name" value="ALPHA-1,2-GLUCOSYLTRANSFERASE ALG10"/>
    <property type="match status" value="1"/>
</dbReference>
<feature type="transmembrane region" description="Helical" evidence="14">
    <location>
        <begin position="363"/>
        <end position="383"/>
    </location>
</feature>
<dbReference type="PANTHER" id="PTHR12989:SF10">
    <property type="entry name" value="DOL-P-GLC:GLC(2)MAN(9)GLCNAC(2)-PP-DOL ALPHA-1,2-GLUCOSYLTRANSFERASE-RELATED"/>
    <property type="match status" value="1"/>
</dbReference>
<evidence type="ECO:0000313" key="15">
    <source>
        <dbReference type="EMBL" id="CAB3379209.1"/>
    </source>
</evidence>
<comment type="similarity">
    <text evidence="3 14">Belongs to the ALG10 glucosyltransferase family.</text>
</comment>
<evidence type="ECO:0000256" key="3">
    <source>
        <dbReference type="ARBA" id="ARBA00010600"/>
    </source>
</evidence>
<dbReference type="GO" id="GO:0006488">
    <property type="term" value="P:dolichol-linked oligosaccharide biosynthetic process"/>
    <property type="evidence" value="ECO:0007669"/>
    <property type="project" value="UniProtKB-UniRule"/>
</dbReference>
<dbReference type="EMBL" id="CADEPI010000180">
    <property type="protein sequence ID" value="CAB3379209.1"/>
    <property type="molecule type" value="Genomic_DNA"/>
</dbReference>
<sequence>MNLLKVSAVILPVFVIFSWQCFLLVHRVTESPYIDEEFHVPQAQRYCRADYQWDPKITTPPGLYLASLALLRVSNALGLDLHCDIFFLRLTNVVFASCNFIVLTLIMSKLNKGSLSTGALELANLSTFPILYFFSFLYYTDVISTLSVLLMYCAFLHNKIILSAMLGFVSLWMRQTNVIWVAFAAAIHGYNLLDELLKKDKVRRGKNEIFGRVWAGLQRPHVVSSIVLQETPFIAVGASFAAFVAWNGGIVLGDKSAHEATVHLPQLLYFSAMCAALAPATFAAAAPRFLRLTLRQPAATVLAAAAVAAVVHLNSTAHPYLLADNRHYTFYLWRRLLQPAGFLLAPLYLFTGHTLLTQLARHGLFLQLLFAVCAAAAVVPQALLEPRYFVMPFIFYKIHAPETNCKLSAVNVLVSLLVNVFTVYVYVYCPFTPESKVRFIW</sequence>
<reference evidence="15 16" key="1">
    <citation type="submission" date="2020-04" db="EMBL/GenBank/DDBJ databases">
        <authorList>
            <person name="Alioto T."/>
            <person name="Alioto T."/>
            <person name="Gomez Garrido J."/>
        </authorList>
    </citation>
    <scope>NUCLEOTIDE SEQUENCE [LARGE SCALE GENOMIC DNA]</scope>
</reference>
<evidence type="ECO:0000256" key="14">
    <source>
        <dbReference type="PIRNR" id="PIRNR028810"/>
    </source>
</evidence>
<evidence type="ECO:0000256" key="12">
    <source>
        <dbReference type="ARBA" id="ARBA00044727"/>
    </source>
</evidence>
<keyword evidence="6 14" id="KW-0328">Glycosyltransferase</keyword>
<feature type="transmembrane region" description="Helical" evidence="14">
    <location>
        <begin position="119"/>
        <end position="139"/>
    </location>
</feature>
<dbReference type="Pfam" id="PF04922">
    <property type="entry name" value="DIE2_ALG10"/>
    <property type="match status" value="1"/>
</dbReference>
<proteinExistence type="inferred from homology"/>
<dbReference type="AlphaFoldDB" id="A0A8S1DCL8"/>
<keyword evidence="10 14" id="KW-1133">Transmembrane helix</keyword>
<evidence type="ECO:0000256" key="11">
    <source>
        <dbReference type="ARBA" id="ARBA00023136"/>
    </source>
</evidence>
<accession>A0A8S1DCL8</accession>
<dbReference type="InterPro" id="IPR016900">
    <property type="entry name" value="Alg10"/>
</dbReference>
<evidence type="ECO:0000256" key="7">
    <source>
        <dbReference type="ARBA" id="ARBA00022679"/>
    </source>
</evidence>
<comment type="pathway">
    <text evidence="2">Protein modification; protein glycosylation.</text>
</comment>
<comment type="caution">
    <text evidence="15">The sequence shown here is derived from an EMBL/GenBank/DDBJ whole genome shotgun (WGS) entry which is preliminary data.</text>
</comment>
<feature type="transmembrane region" description="Helical" evidence="14">
    <location>
        <begin position="146"/>
        <end position="172"/>
    </location>
</feature>
<dbReference type="GO" id="GO:0106073">
    <property type="term" value="F:dolichyl pyrophosphate Glc2Man9GlcNAc2 alpha-1,2-glucosyltransferase activity"/>
    <property type="evidence" value="ECO:0007669"/>
    <property type="project" value="UniProtKB-UniRule"/>
</dbReference>
<keyword evidence="7" id="KW-0808">Transferase</keyword>
<feature type="transmembrane region" description="Helical" evidence="14">
    <location>
        <begin position="409"/>
        <end position="429"/>
    </location>
</feature>
<dbReference type="PIRSF" id="PIRSF028810">
    <property type="entry name" value="Alpha1_2_glucosyltferase_Alg10"/>
    <property type="match status" value="1"/>
</dbReference>
<comment type="function">
    <text evidence="12">Dol-P-Glc:Glc(2)Man(9)GlcNAc(2)-PP-Dol alpha-1,2-glucosyltransferase that operates in the biosynthetic pathway of dolichol-linked oligosaccharides, the glycan precursors employed in protein asparagine (N)-glycosylation. The assembly of dolichol-linked oligosaccharides begins on the cytosolic side of the endoplasmic reticulum membrane and finishes in its lumen. The sequential addition of sugars to dolichol pyrophosphate produces dolichol-linked oligosaccharides containing fourteen sugars, including two GlcNAcs, nine mannoses and three glucoses. Once assembled, the oligosaccharide is transferred from the lipid to nascent proteins by oligosaccharyltransferases. In the lumen of the endoplasmic reticulum, adds the third and last glucose residue from dolichyl phosphate glucose (Dol-P-Glc) onto the lipid-linked oligosaccharide intermediate Glc(2)Man(9)GlcNAc(2)-PP-Dol to produce Glc(3)Man(9)GlcNAc(2)-PP-Dol.</text>
</comment>
<gene>
    <name evidence="15" type="ORF">CLODIP_2_CD05455</name>
</gene>
<comment type="catalytic activity">
    <reaction evidence="13">
        <text>an alpha-D-Glc-(1-&gt;3)-alpha-D-Glc-(1-&gt;3)-alpha-D-Man-(1-&gt;2)-alpha-D-Man-(1-&gt;2)-alpha-D-Man-(1-&gt;3)-[alpha-D-Man-(1-&gt;2)-alpha-D-Man-(1-&gt;3)-[alpha-D-Man-(1-&gt;2)-alpha-D-Man-(1-&gt;6)]-alpha-D-Man-(1-&gt;6)]-beta-D-Man-(1-&gt;4)-beta-D-GlcNAc-(1-&gt;4)-alpha-D-GlcNAc-diphospho-di-trans,poly-cis-dolichol + a di-trans,poly-cis-dolichyl beta-D-glucosyl phosphate = a alpha-D-Glc-(1-&gt;2)-alpha-D-Glc-(1-&gt;3)-alpha-D-Glc-(1-&gt;3)-alpha-D-Man-(1-&gt;2)-alpha-D-Man-(1-&gt;2)-alpha-D-Man-(1-&gt;3)-[alpha-D-Man-(1-&gt;2)-alpha-D-Man-(1-&gt;3)-[alpha-D-Man-(1-&gt;2)-alpha-D-Man-(1-&gt;6)]-alpha-D-Man-(1-&gt;6)]-beta-D-Man-(1-&gt;4)-beta-D-GlcNAc-(1-&gt;4)-alpha-D-GlcNAc-diphospho-di-trans,poly-cis-dolichol + a di-trans,poly-cis-dolichyl phosphate + H(+)</text>
        <dbReference type="Rhea" id="RHEA:29543"/>
        <dbReference type="Rhea" id="RHEA-COMP:19498"/>
        <dbReference type="Rhea" id="RHEA-COMP:19502"/>
        <dbReference type="Rhea" id="RHEA-COMP:19512"/>
        <dbReference type="Rhea" id="RHEA-COMP:19522"/>
        <dbReference type="ChEBI" id="CHEBI:15378"/>
        <dbReference type="ChEBI" id="CHEBI:57525"/>
        <dbReference type="ChEBI" id="CHEBI:57683"/>
        <dbReference type="ChEBI" id="CHEBI:132522"/>
        <dbReference type="ChEBI" id="CHEBI:132523"/>
        <dbReference type="EC" id="2.4.1.256"/>
    </reaction>
    <physiologicalReaction direction="left-to-right" evidence="13">
        <dbReference type="Rhea" id="RHEA:29544"/>
    </physiologicalReaction>
</comment>
<evidence type="ECO:0000256" key="1">
    <source>
        <dbReference type="ARBA" id="ARBA00004477"/>
    </source>
</evidence>
<dbReference type="OrthoDB" id="4769at2759"/>